<keyword evidence="7" id="KW-1185">Reference proteome</keyword>
<dbReference type="GeneID" id="78381714"/>
<comment type="caution">
    <text evidence="6">The sequence shown here is derived from an EMBL/GenBank/DDBJ whole genome shotgun (WGS) entry which is preliminary data.</text>
</comment>
<evidence type="ECO:0000256" key="2">
    <source>
        <dbReference type="ARBA" id="ARBA00022481"/>
    </source>
</evidence>
<evidence type="ECO:0000256" key="5">
    <source>
        <dbReference type="ARBA" id="ARBA00023136"/>
    </source>
</evidence>
<dbReference type="Proteomes" id="UP000028640">
    <property type="component" value="Unassembled WGS sequence"/>
</dbReference>
<protein>
    <submittedName>
        <fullName evidence="6">Prepilin peptidase-dependent protein B</fullName>
    </submittedName>
</protein>
<dbReference type="STRING" id="910964.GEAM_2954"/>
<comment type="subcellular location">
    <subcellularLocation>
        <location evidence="1">Membrane</location>
        <topology evidence="1">Single-pass membrane protein</topology>
    </subcellularLocation>
</comment>
<dbReference type="GO" id="GO:0016020">
    <property type="term" value="C:membrane"/>
    <property type="evidence" value="ECO:0007669"/>
    <property type="project" value="UniProtKB-SubCell"/>
</dbReference>
<keyword evidence="5" id="KW-0472">Membrane</keyword>
<dbReference type="AlphaFoldDB" id="A0A085G603"/>
<dbReference type="InterPro" id="IPR012902">
    <property type="entry name" value="N_methyl_site"/>
</dbReference>
<dbReference type="GO" id="GO:0015628">
    <property type="term" value="P:protein secretion by the type II secretion system"/>
    <property type="evidence" value="ECO:0007669"/>
    <property type="project" value="TreeGrafter"/>
</dbReference>
<evidence type="ECO:0000313" key="6">
    <source>
        <dbReference type="EMBL" id="KFC79148.1"/>
    </source>
</evidence>
<dbReference type="RefSeq" id="WP_034792860.1">
    <property type="nucleotide sequence ID" value="NZ_JMPJ01000065.1"/>
</dbReference>
<dbReference type="Pfam" id="PF07963">
    <property type="entry name" value="N_methyl"/>
    <property type="match status" value="1"/>
</dbReference>
<dbReference type="InterPro" id="IPR016419">
    <property type="entry name" value="Prepilin_Pept-dep_B_prd"/>
</dbReference>
<dbReference type="PIRSF" id="PIRSF004525">
    <property type="entry name" value="Pilin_peptidase-dep_B_prd"/>
    <property type="match status" value="1"/>
</dbReference>
<dbReference type="EMBL" id="JMPJ01000065">
    <property type="protein sequence ID" value="KFC79148.1"/>
    <property type="molecule type" value="Genomic_DNA"/>
</dbReference>
<keyword evidence="3" id="KW-0812">Transmembrane</keyword>
<keyword evidence="4" id="KW-1133">Transmembrane helix</keyword>
<dbReference type="NCBIfam" id="NF007848">
    <property type="entry name" value="PRK10557.1"/>
    <property type="match status" value="1"/>
</dbReference>
<accession>A0A085G603</accession>
<dbReference type="eggNOG" id="COG4795">
    <property type="taxonomic scope" value="Bacteria"/>
</dbReference>
<keyword evidence="2" id="KW-0488">Methylation</keyword>
<evidence type="ECO:0000313" key="7">
    <source>
        <dbReference type="Proteomes" id="UP000028640"/>
    </source>
</evidence>
<organism evidence="6 7">
    <name type="scientific">Ewingella americana (strain ATCC 33852 / DSM 4580 / CCUG 14506 / JCM 5911 / LMG 7869 / NCTC 12157 / CDC 1468-78)</name>
    <dbReference type="NCBI Taxonomy" id="910964"/>
    <lineage>
        <taxon>Bacteria</taxon>
        <taxon>Pseudomonadati</taxon>
        <taxon>Pseudomonadota</taxon>
        <taxon>Gammaproteobacteria</taxon>
        <taxon>Enterobacterales</taxon>
        <taxon>Yersiniaceae</taxon>
        <taxon>Ewingella</taxon>
    </lineage>
</organism>
<evidence type="ECO:0000256" key="4">
    <source>
        <dbReference type="ARBA" id="ARBA00022989"/>
    </source>
</evidence>
<dbReference type="PROSITE" id="PS00409">
    <property type="entry name" value="PROKAR_NTER_METHYL"/>
    <property type="match status" value="1"/>
</dbReference>
<dbReference type="PANTHER" id="PTHR39583:SF3">
    <property type="entry name" value="PREPILIN PEPTIDASE-DEPENDENT PROTEIN B"/>
    <property type="match status" value="1"/>
</dbReference>
<dbReference type="PANTHER" id="PTHR39583">
    <property type="entry name" value="TYPE II SECRETION SYSTEM PROTEIN J-RELATED"/>
    <property type="match status" value="1"/>
</dbReference>
<gene>
    <name evidence="6" type="ORF">GEAM_2954</name>
</gene>
<evidence type="ECO:0000256" key="3">
    <source>
        <dbReference type="ARBA" id="ARBA00022692"/>
    </source>
</evidence>
<name>A0A085G603_EWIA3</name>
<dbReference type="NCBIfam" id="TIGR02532">
    <property type="entry name" value="IV_pilin_GFxxxE"/>
    <property type="match status" value="1"/>
</dbReference>
<proteinExistence type="predicted"/>
<dbReference type="InterPro" id="IPR051621">
    <property type="entry name" value="T2SS_protein_J"/>
</dbReference>
<dbReference type="OrthoDB" id="7059546at2"/>
<evidence type="ECO:0000256" key="1">
    <source>
        <dbReference type="ARBA" id="ARBA00004167"/>
    </source>
</evidence>
<reference evidence="6 7" key="1">
    <citation type="submission" date="2014-05" db="EMBL/GenBank/DDBJ databases">
        <title>ATOL: Assembling a taxonomically balanced genome-scale reconstruction of the evolutionary history of the Enterobacteriaceae.</title>
        <authorList>
            <person name="Plunkett G.III."/>
            <person name="Neeno-Eckwall E.C."/>
            <person name="Glasner J.D."/>
            <person name="Perna N.T."/>
        </authorList>
    </citation>
    <scope>NUCLEOTIDE SEQUENCE [LARGE SCALE GENOMIC DNA]</scope>
    <source>
        <strain evidence="6 7">ATCC 33852</strain>
    </source>
</reference>
<sequence>MWLKQRGFTLPEVLMALGIGSMLMLSSAQLYPLLRQRSQNLAHHFQLDQLLRSTVSNIEKDLRRAGFCNGECSGRATVMGQSMGEPSHSCVIIAYDLNRNGRWEPAGNDEAEYFAYRLRAGAIETQRGAVSCEGSGWEKLLDPAEVKVTDFKVTKLLTPRGKSLFTINIAAHWRGASTVHRRVETHVAGRAR</sequence>